<feature type="transmembrane region" description="Helical" evidence="12">
    <location>
        <begin position="200"/>
        <end position="220"/>
    </location>
</feature>
<keyword evidence="13" id="KW-0378">Hydrolase</keyword>
<feature type="transmembrane region" description="Helical" evidence="12">
    <location>
        <begin position="162"/>
        <end position="179"/>
    </location>
</feature>
<keyword evidence="5" id="KW-0138">CF(0)</keyword>
<keyword evidence="6 12" id="KW-0812">Transmembrane</keyword>
<dbReference type="EMBL" id="UOFD01000079">
    <property type="protein sequence ID" value="VAW54599.1"/>
    <property type="molecule type" value="Genomic_DNA"/>
</dbReference>
<dbReference type="NCBIfam" id="TIGR01131">
    <property type="entry name" value="ATP_synt_6_or_A"/>
    <property type="match status" value="1"/>
</dbReference>
<dbReference type="SUPFAM" id="SSF81336">
    <property type="entry name" value="F1F0 ATP synthase subunit A"/>
    <property type="match status" value="1"/>
</dbReference>
<dbReference type="GO" id="GO:0045259">
    <property type="term" value="C:proton-transporting ATP synthase complex"/>
    <property type="evidence" value="ECO:0007669"/>
    <property type="project" value="UniProtKB-KW"/>
</dbReference>
<protein>
    <submittedName>
        <fullName evidence="13">ATP synthase F0 sector subunit a</fullName>
        <ecNumber evidence="13">3.6.3.14</ecNumber>
    </submittedName>
</protein>
<name>A0A3B0WZD8_9ZZZZ</name>
<comment type="subcellular location">
    <subcellularLocation>
        <location evidence="1">Membrane</location>
        <topology evidence="1">Multi-pass membrane protein</topology>
    </subcellularLocation>
</comment>
<dbReference type="CDD" id="cd00310">
    <property type="entry name" value="ATP-synt_Fo_a_6"/>
    <property type="match status" value="1"/>
</dbReference>
<sequence length="298" mass="33240">MADEALTAGQYIKHHLQNMTYGQHSDGSWGLAHTAEEASEMGFMSINVDTMFWSILLGVLFLWIFRRAAKNASADTPSGLQNFIEMIIEFIDGSVKSAFNGRNAIVAPMALTIFVWVFLINFMDLIPVDWLPGTAGWIGATFFGMDPHHIYFKVVPSTDPNATFGMALAVFMMSMYYSVKIKGVKGFAAELTMHPFSSSNTIVQILFIPINFMLEFVALIAKPLSLSLRLYGNMFAGEMIFILIAIMYGGGWALGIFGGFLQLGWAIFHILIITLQAYIFMTLTIVYMDLAYQVPDEH</sequence>
<evidence type="ECO:0000313" key="13">
    <source>
        <dbReference type="EMBL" id="VAW54599.1"/>
    </source>
</evidence>
<dbReference type="PROSITE" id="PS00449">
    <property type="entry name" value="ATPASE_A"/>
    <property type="match status" value="1"/>
</dbReference>
<feature type="transmembrane region" description="Helical" evidence="12">
    <location>
        <begin position="46"/>
        <end position="65"/>
    </location>
</feature>
<feature type="transmembrane region" description="Helical" evidence="12">
    <location>
        <begin position="240"/>
        <end position="261"/>
    </location>
</feature>
<dbReference type="PANTHER" id="PTHR42823">
    <property type="entry name" value="ATP SYNTHASE SUBUNIT A, CHLOROPLASTIC"/>
    <property type="match status" value="1"/>
</dbReference>
<evidence type="ECO:0000256" key="4">
    <source>
        <dbReference type="ARBA" id="ARBA00022475"/>
    </source>
</evidence>
<dbReference type="EC" id="3.6.3.14" evidence="13"/>
<dbReference type="FunFam" id="1.20.120.220:FF:000002">
    <property type="entry name" value="ATP synthase subunit a"/>
    <property type="match status" value="1"/>
</dbReference>
<feature type="transmembrane region" description="Helical" evidence="12">
    <location>
        <begin position="268"/>
        <end position="288"/>
    </location>
</feature>
<dbReference type="PANTHER" id="PTHR42823:SF3">
    <property type="entry name" value="ATP SYNTHASE SUBUNIT A, CHLOROPLASTIC"/>
    <property type="match status" value="1"/>
</dbReference>
<organism evidence="13">
    <name type="scientific">hydrothermal vent metagenome</name>
    <dbReference type="NCBI Taxonomy" id="652676"/>
    <lineage>
        <taxon>unclassified sequences</taxon>
        <taxon>metagenomes</taxon>
        <taxon>ecological metagenomes</taxon>
    </lineage>
</organism>
<evidence type="ECO:0000256" key="9">
    <source>
        <dbReference type="ARBA" id="ARBA00023065"/>
    </source>
</evidence>
<evidence type="ECO:0000256" key="10">
    <source>
        <dbReference type="ARBA" id="ARBA00023136"/>
    </source>
</evidence>
<keyword evidence="8 12" id="KW-1133">Transmembrane helix</keyword>
<keyword evidence="11" id="KW-0066">ATP synthesis</keyword>
<keyword evidence="3" id="KW-0813">Transport</keyword>
<dbReference type="Gene3D" id="1.20.120.220">
    <property type="entry name" value="ATP synthase, F0 complex, subunit A"/>
    <property type="match status" value="1"/>
</dbReference>
<keyword evidence="7" id="KW-0375">Hydrogen ion transport</keyword>
<accession>A0A3B0WZD8</accession>
<evidence type="ECO:0000256" key="2">
    <source>
        <dbReference type="ARBA" id="ARBA00006810"/>
    </source>
</evidence>
<dbReference type="InterPro" id="IPR035908">
    <property type="entry name" value="F0_ATP_A_sf"/>
</dbReference>
<evidence type="ECO:0000256" key="1">
    <source>
        <dbReference type="ARBA" id="ARBA00004141"/>
    </source>
</evidence>
<keyword evidence="4" id="KW-1003">Cell membrane</keyword>
<evidence type="ECO:0000256" key="12">
    <source>
        <dbReference type="SAM" id="Phobius"/>
    </source>
</evidence>
<feature type="transmembrane region" description="Helical" evidence="12">
    <location>
        <begin position="104"/>
        <end position="123"/>
    </location>
</feature>
<keyword evidence="10 12" id="KW-0472">Membrane</keyword>
<dbReference type="GO" id="GO:0016787">
    <property type="term" value="F:hydrolase activity"/>
    <property type="evidence" value="ECO:0007669"/>
    <property type="project" value="UniProtKB-KW"/>
</dbReference>
<dbReference type="InterPro" id="IPR045082">
    <property type="entry name" value="ATP_syn_F0_a_bact/chloroplast"/>
</dbReference>
<dbReference type="GO" id="GO:0046933">
    <property type="term" value="F:proton-transporting ATP synthase activity, rotational mechanism"/>
    <property type="evidence" value="ECO:0007669"/>
    <property type="project" value="TreeGrafter"/>
</dbReference>
<evidence type="ECO:0000256" key="11">
    <source>
        <dbReference type="ARBA" id="ARBA00023310"/>
    </source>
</evidence>
<reference evidence="13" key="1">
    <citation type="submission" date="2018-06" db="EMBL/GenBank/DDBJ databases">
        <authorList>
            <person name="Zhirakovskaya E."/>
        </authorList>
    </citation>
    <scope>NUCLEOTIDE SEQUENCE</scope>
</reference>
<dbReference type="NCBIfam" id="NF004477">
    <property type="entry name" value="PRK05815.1-1"/>
    <property type="match status" value="1"/>
</dbReference>
<dbReference type="HAMAP" id="MF_01393">
    <property type="entry name" value="ATP_synth_a_bact"/>
    <property type="match status" value="1"/>
</dbReference>
<evidence type="ECO:0000256" key="6">
    <source>
        <dbReference type="ARBA" id="ARBA00022692"/>
    </source>
</evidence>
<keyword evidence="9" id="KW-0406">Ion transport</keyword>
<dbReference type="InterPro" id="IPR000568">
    <property type="entry name" value="ATP_synth_F0_asu"/>
</dbReference>
<evidence type="ECO:0000256" key="3">
    <source>
        <dbReference type="ARBA" id="ARBA00022448"/>
    </source>
</evidence>
<dbReference type="GO" id="GO:0005886">
    <property type="term" value="C:plasma membrane"/>
    <property type="evidence" value="ECO:0007669"/>
    <property type="project" value="TreeGrafter"/>
</dbReference>
<dbReference type="AlphaFoldDB" id="A0A3B0WZD8"/>
<dbReference type="GO" id="GO:0042777">
    <property type="term" value="P:proton motive force-driven plasma membrane ATP synthesis"/>
    <property type="evidence" value="ECO:0007669"/>
    <property type="project" value="TreeGrafter"/>
</dbReference>
<proteinExistence type="inferred from homology"/>
<evidence type="ECO:0000256" key="5">
    <source>
        <dbReference type="ARBA" id="ARBA00022547"/>
    </source>
</evidence>
<dbReference type="InterPro" id="IPR023011">
    <property type="entry name" value="ATP_synth_F0_asu_AS"/>
</dbReference>
<evidence type="ECO:0000256" key="8">
    <source>
        <dbReference type="ARBA" id="ARBA00022989"/>
    </source>
</evidence>
<evidence type="ECO:0000256" key="7">
    <source>
        <dbReference type="ARBA" id="ARBA00022781"/>
    </source>
</evidence>
<comment type="similarity">
    <text evidence="2">Belongs to the ATPase A chain family.</text>
</comment>
<gene>
    <name evidence="13" type="ORF">MNBD_GAMMA06-482</name>
</gene>
<dbReference type="Pfam" id="PF00119">
    <property type="entry name" value="ATP-synt_A"/>
    <property type="match status" value="1"/>
</dbReference>